<organism evidence="3 4">
    <name type="scientific">Microvenator marinus</name>
    <dbReference type="NCBI Taxonomy" id="2600177"/>
    <lineage>
        <taxon>Bacteria</taxon>
        <taxon>Deltaproteobacteria</taxon>
        <taxon>Bradymonadales</taxon>
        <taxon>Microvenatoraceae</taxon>
        <taxon>Microvenator</taxon>
    </lineage>
</organism>
<sequence>MIFVKPKYPEYLNADQVMAFNDNILLMTMGFNAVSNFPGDYNGGDPLAAHSIEKLREHVRQMVLAIGGDQDAIAFFQDPANQVYCAELAFLGASAGMHFPLNAETMIPLVGEEAWGLFLAEVEKSQAGEPNTFITMNDNPKAPLVALNLPPEDLKPAPQYAPNAAEEAQKLAFKPMTMADIVEQFLRTHVPREQMGESIAPVQGNLLSAMKPGLLEAMAMDQIPAEDPRRQAVDQLFEALIGVVSTSYSDYAEFQQNLAPLMAQARQVTGPRDDSGTGYFVPPSIFHVVAQGKHKGILGLDYVGHGLHASVTKKIANVSQEEEEDPGLVVVEPENPFAGSCQAACGGSSADGSCWCDTACAEYGDCCSDIQEHCAE</sequence>
<reference evidence="3 4" key="1">
    <citation type="submission" date="2019-08" db="EMBL/GenBank/DDBJ databases">
        <authorList>
            <person name="Liang Q."/>
        </authorList>
    </citation>
    <scope>NUCLEOTIDE SEQUENCE [LARGE SCALE GENOMIC DNA]</scope>
    <source>
        <strain evidence="3 4">V1718</strain>
    </source>
</reference>
<dbReference type="InterPro" id="IPR001212">
    <property type="entry name" value="Somatomedin_B_dom"/>
</dbReference>
<dbReference type="PROSITE" id="PS50958">
    <property type="entry name" value="SMB_2"/>
    <property type="match status" value="1"/>
</dbReference>
<dbReference type="SUPFAM" id="SSF90188">
    <property type="entry name" value="Somatomedin B domain"/>
    <property type="match status" value="1"/>
</dbReference>
<gene>
    <name evidence="3" type="ORF">FRD01_10225</name>
</gene>
<evidence type="ECO:0000259" key="2">
    <source>
        <dbReference type="PROSITE" id="PS50958"/>
    </source>
</evidence>
<protein>
    <recommendedName>
        <fullName evidence="2">SMB domain-containing protein</fullName>
    </recommendedName>
</protein>
<dbReference type="EMBL" id="CP042467">
    <property type="protein sequence ID" value="QED30322.1"/>
    <property type="molecule type" value="Genomic_DNA"/>
</dbReference>
<feature type="domain" description="SMB" evidence="2">
    <location>
        <begin position="337"/>
        <end position="376"/>
    </location>
</feature>
<dbReference type="KEGG" id="bbae:FRD01_10225"/>
<dbReference type="AlphaFoldDB" id="A0A5B8XWM4"/>
<keyword evidence="1" id="KW-1015">Disulfide bond</keyword>
<evidence type="ECO:0000313" key="3">
    <source>
        <dbReference type="EMBL" id="QED30322.1"/>
    </source>
</evidence>
<accession>A0A5B8XWM4</accession>
<dbReference type="OrthoDB" id="9790784at2"/>
<proteinExistence type="predicted"/>
<dbReference type="Proteomes" id="UP000321595">
    <property type="component" value="Chromosome"/>
</dbReference>
<evidence type="ECO:0000256" key="1">
    <source>
        <dbReference type="ARBA" id="ARBA00023157"/>
    </source>
</evidence>
<dbReference type="InterPro" id="IPR036024">
    <property type="entry name" value="Somatomedin_B-like_dom_sf"/>
</dbReference>
<dbReference type="Gene3D" id="4.10.410.20">
    <property type="match status" value="1"/>
</dbReference>
<keyword evidence="4" id="KW-1185">Reference proteome</keyword>
<name>A0A5B8XWM4_9DELT</name>
<evidence type="ECO:0000313" key="4">
    <source>
        <dbReference type="Proteomes" id="UP000321595"/>
    </source>
</evidence>
<dbReference type="Pfam" id="PF01033">
    <property type="entry name" value="Somatomedin_B"/>
    <property type="match status" value="1"/>
</dbReference>